<protein>
    <submittedName>
        <fullName evidence="2">Uncharacterized protein</fullName>
    </submittedName>
</protein>
<dbReference type="AlphaFoldDB" id="A0A4V6A4G8"/>
<reference evidence="2 3" key="2">
    <citation type="journal article" date="2019" name="G3 (Bethesda)">
        <title>Hybrid Assembly of the Genome of the Entomopathogenic Nematode Steinernema carpocapsae Identifies the X-Chromosome.</title>
        <authorList>
            <person name="Serra L."/>
            <person name="Macchietto M."/>
            <person name="Macias-Munoz A."/>
            <person name="McGill C.J."/>
            <person name="Rodriguez I.M."/>
            <person name="Rodriguez B."/>
            <person name="Murad R."/>
            <person name="Mortazavi A."/>
        </authorList>
    </citation>
    <scope>NUCLEOTIDE SEQUENCE [LARGE SCALE GENOMIC DNA]</scope>
    <source>
        <strain evidence="2 3">ALL</strain>
    </source>
</reference>
<evidence type="ECO:0000313" key="2">
    <source>
        <dbReference type="EMBL" id="TKR86925.1"/>
    </source>
</evidence>
<dbReference type="Proteomes" id="UP000298663">
    <property type="component" value="Unassembled WGS sequence"/>
</dbReference>
<evidence type="ECO:0000313" key="3">
    <source>
        <dbReference type="Proteomes" id="UP000298663"/>
    </source>
</evidence>
<comment type="caution">
    <text evidence="2">The sequence shown here is derived from an EMBL/GenBank/DDBJ whole genome shotgun (WGS) entry which is preliminary data.</text>
</comment>
<gene>
    <name evidence="2" type="ORF">L596_011421</name>
</gene>
<dbReference type="EMBL" id="AZBU02000003">
    <property type="protein sequence ID" value="TKR86925.1"/>
    <property type="molecule type" value="Genomic_DNA"/>
</dbReference>
<keyword evidence="3" id="KW-1185">Reference proteome</keyword>
<name>A0A4V6A4G8_STECR</name>
<accession>A0A4V6A4G8</accession>
<evidence type="ECO:0000256" key="1">
    <source>
        <dbReference type="SAM" id="MobiDB-lite"/>
    </source>
</evidence>
<organism evidence="2 3">
    <name type="scientific">Steinernema carpocapsae</name>
    <name type="common">Entomopathogenic nematode</name>
    <dbReference type="NCBI Taxonomy" id="34508"/>
    <lineage>
        <taxon>Eukaryota</taxon>
        <taxon>Metazoa</taxon>
        <taxon>Ecdysozoa</taxon>
        <taxon>Nematoda</taxon>
        <taxon>Chromadorea</taxon>
        <taxon>Rhabditida</taxon>
        <taxon>Tylenchina</taxon>
        <taxon>Panagrolaimomorpha</taxon>
        <taxon>Strongyloidoidea</taxon>
        <taxon>Steinernematidae</taxon>
        <taxon>Steinernema</taxon>
    </lineage>
</organism>
<feature type="region of interest" description="Disordered" evidence="1">
    <location>
        <begin position="1"/>
        <end position="95"/>
    </location>
</feature>
<feature type="compositionally biased region" description="Low complexity" evidence="1">
    <location>
        <begin position="65"/>
        <end position="87"/>
    </location>
</feature>
<proteinExistence type="predicted"/>
<feature type="compositionally biased region" description="Polar residues" evidence="1">
    <location>
        <begin position="25"/>
        <end position="35"/>
    </location>
</feature>
<reference evidence="2 3" key="1">
    <citation type="journal article" date="2015" name="Genome Biol.">
        <title>Comparative genomics of Steinernema reveals deeply conserved gene regulatory networks.</title>
        <authorList>
            <person name="Dillman A.R."/>
            <person name="Macchietto M."/>
            <person name="Porter C.F."/>
            <person name="Rogers A."/>
            <person name="Williams B."/>
            <person name="Antoshechkin I."/>
            <person name="Lee M.M."/>
            <person name="Goodwin Z."/>
            <person name="Lu X."/>
            <person name="Lewis E.E."/>
            <person name="Goodrich-Blair H."/>
            <person name="Stock S.P."/>
            <person name="Adams B.J."/>
            <person name="Sternberg P.W."/>
            <person name="Mortazavi A."/>
        </authorList>
    </citation>
    <scope>NUCLEOTIDE SEQUENCE [LARGE SCALE GENOMIC DNA]</scope>
    <source>
        <strain evidence="2 3">ALL</strain>
    </source>
</reference>
<sequence>MPRLRQHLPPRLQMRRPLSQHPHRTTPTAPSGSSADSRKRLPRGPFSVPIRSSSSAATLADAPVSPTSPSASSGGSSSSPSATLHPPHLNPFLPI</sequence>